<accession>A0AA88E9A6</accession>
<feature type="compositionally biased region" description="Acidic residues" evidence="1">
    <location>
        <begin position="222"/>
        <end position="243"/>
    </location>
</feature>
<evidence type="ECO:0000256" key="1">
    <source>
        <dbReference type="SAM" id="MobiDB-lite"/>
    </source>
</evidence>
<gene>
    <name evidence="2" type="ORF">TIFTF001_039152</name>
</gene>
<protein>
    <recommendedName>
        <fullName evidence="4">Retrotransposon gag domain-containing protein</fullName>
    </recommendedName>
</protein>
<evidence type="ECO:0000313" key="2">
    <source>
        <dbReference type="EMBL" id="GMN70110.1"/>
    </source>
</evidence>
<evidence type="ECO:0000313" key="3">
    <source>
        <dbReference type="Proteomes" id="UP001187192"/>
    </source>
</evidence>
<dbReference type="EMBL" id="BTGU01001032">
    <property type="protein sequence ID" value="GMN70110.1"/>
    <property type="molecule type" value="Genomic_DNA"/>
</dbReference>
<dbReference type="Proteomes" id="UP001187192">
    <property type="component" value="Unassembled WGS sequence"/>
</dbReference>
<evidence type="ECO:0008006" key="4">
    <source>
        <dbReference type="Google" id="ProtNLM"/>
    </source>
</evidence>
<keyword evidence="3" id="KW-1185">Reference proteome</keyword>
<name>A0AA88E9A6_FICCA</name>
<comment type="caution">
    <text evidence="2">The sequence shown here is derived from an EMBL/GenBank/DDBJ whole genome shotgun (WGS) entry which is preliminary data.</text>
</comment>
<feature type="region of interest" description="Disordered" evidence="1">
    <location>
        <begin position="220"/>
        <end position="244"/>
    </location>
</feature>
<proteinExistence type="predicted"/>
<organism evidence="2 3">
    <name type="scientific">Ficus carica</name>
    <name type="common">Common fig</name>
    <dbReference type="NCBI Taxonomy" id="3494"/>
    <lineage>
        <taxon>Eukaryota</taxon>
        <taxon>Viridiplantae</taxon>
        <taxon>Streptophyta</taxon>
        <taxon>Embryophyta</taxon>
        <taxon>Tracheophyta</taxon>
        <taxon>Spermatophyta</taxon>
        <taxon>Magnoliopsida</taxon>
        <taxon>eudicotyledons</taxon>
        <taxon>Gunneridae</taxon>
        <taxon>Pentapetalae</taxon>
        <taxon>rosids</taxon>
        <taxon>fabids</taxon>
        <taxon>Rosales</taxon>
        <taxon>Moraceae</taxon>
        <taxon>Ficeae</taxon>
        <taxon>Ficus</taxon>
    </lineage>
</organism>
<feature type="region of interest" description="Disordered" evidence="1">
    <location>
        <begin position="264"/>
        <end position="304"/>
    </location>
</feature>
<sequence length="304" mass="34645">MDEDRDAAMAFFELRPLLFNGTQRTASLAGWLFDMETIFRICHIEAHLQVLLASRCLVGDARLWWIAQGDQAINGGPWADFRARIIVRYGPLHDEGANAPYRDLDIYGDMFREAMLPYIPQELVDPEWRAMHILRDGLPPEVKYFVPAPIVGVSLEDMIDAIIEADVLAYMVQVADPEDVYHVDPVDDAGIPEPLFEGVPAVLEDPIPAVPLQEIPPHEAEAGLDDDMDPDDVPVNPEEDPDDPLVILIESDDEEQEIWEEEWAEFEDMEEEEEIEDLEEQEEDPEEIPFDDEDWDVFSDATTE</sequence>
<dbReference type="AlphaFoldDB" id="A0AA88E9A6"/>
<reference evidence="2" key="1">
    <citation type="submission" date="2023-07" db="EMBL/GenBank/DDBJ databases">
        <title>draft genome sequence of fig (Ficus carica).</title>
        <authorList>
            <person name="Takahashi T."/>
            <person name="Nishimura K."/>
        </authorList>
    </citation>
    <scope>NUCLEOTIDE SEQUENCE</scope>
</reference>